<feature type="non-terminal residue" evidence="1">
    <location>
        <position position="1"/>
    </location>
</feature>
<sequence length="62" mass="7121">FQVQHAYAGFWVASPITFTATRFVLPERSRAYDQLCGDIREISREISRISWVLRTACALTTN</sequence>
<accession>A0ABD0LG37</accession>
<dbReference type="Proteomes" id="UP001519460">
    <property type="component" value="Unassembled WGS sequence"/>
</dbReference>
<comment type="caution">
    <text evidence="1">The sequence shown here is derived from an EMBL/GenBank/DDBJ whole genome shotgun (WGS) entry which is preliminary data.</text>
</comment>
<dbReference type="EMBL" id="JACVVK020000051">
    <property type="protein sequence ID" value="KAK7498437.1"/>
    <property type="molecule type" value="Genomic_DNA"/>
</dbReference>
<dbReference type="AlphaFoldDB" id="A0ABD0LG37"/>
<evidence type="ECO:0000313" key="1">
    <source>
        <dbReference type="EMBL" id="KAK7498437.1"/>
    </source>
</evidence>
<protein>
    <submittedName>
        <fullName evidence="1">Uncharacterized protein</fullName>
    </submittedName>
</protein>
<evidence type="ECO:0000313" key="2">
    <source>
        <dbReference type="Proteomes" id="UP001519460"/>
    </source>
</evidence>
<name>A0ABD0LG37_9CAEN</name>
<proteinExistence type="predicted"/>
<gene>
    <name evidence="1" type="ORF">BaRGS_00010391</name>
</gene>
<reference evidence="1 2" key="1">
    <citation type="journal article" date="2023" name="Sci. Data">
        <title>Genome assembly of the Korean intertidal mud-creeper Batillaria attramentaria.</title>
        <authorList>
            <person name="Patra A.K."/>
            <person name="Ho P.T."/>
            <person name="Jun S."/>
            <person name="Lee S.J."/>
            <person name="Kim Y."/>
            <person name="Won Y.J."/>
        </authorList>
    </citation>
    <scope>NUCLEOTIDE SEQUENCE [LARGE SCALE GENOMIC DNA]</scope>
    <source>
        <strain evidence="1">Wonlab-2016</strain>
    </source>
</reference>
<organism evidence="1 2">
    <name type="scientific">Batillaria attramentaria</name>
    <dbReference type="NCBI Taxonomy" id="370345"/>
    <lineage>
        <taxon>Eukaryota</taxon>
        <taxon>Metazoa</taxon>
        <taxon>Spiralia</taxon>
        <taxon>Lophotrochozoa</taxon>
        <taxon>Mollusca</taxon>
        <taxon>Gastropoda</taxon>
        <taxon>Caenogastropoda</taxon>
        <taxon>Sorbeoconcha</taxon>
        <taxon>Cerithioidea</taxon>
        <taxon>Batillariidae</taxon>
        <taxon>Batillaria</taxon>
    </lineage>
</organism>
<keyword evidence="2" id="KW-1185">Reference proteome</keyword>